<dbReference type="InterPro" id="IPR056209">
    <property type="entry name" value="SU10_adaptor"/>
</dbReference>
<dbReference type="Pfam" id="PF24175">
    <property type="entry name" value="SU10_adaptor"/>
    <property type="match status" value="1"/>
</dbReference>
<proteinExistence type="predicted"/>
<gene>
    <name evidence="1" type="ORF">LCGC14_1292110</name>
</gene>
<reference evidence="1" key="1">
    <citation type="journal article" date="2015" name="Nature">
        <title>Complex archaea that bridge the gap between prokaryotes and eukaryotes.</title>
        <authorList>
            <person name="Spang A."/>
            <person name="Saw J.H."/>
            <person name="Jorgensen S.L."/>
            <person name="Zaremba-Niedzwiedzka K."/>
            <person name="Martijn J."/>
            <person name="Lind A.E."/>
            <person name="van Eijk R."/>
            <person name="Schleper C."/>
            <person name="Guy L."/>
            <person name="Ettema T.J."/>
        </authorList>
    </citation>
    <scope>NUCLEOTIDE SEQUENCE</scope>
</reference>
<name>A0A0F9N8K5_9ZZZZ</name>
<evidence type="ECO:0000313" key="1">
    <source>
        <dbReference type="EMBL" id="KKM85135.1"/>
    </source>
</evidence>
<protein>
    <submittedName>
        <fullName evidence="1">Uncharacterized protein</fullName>
    </submittedName>
</protein>
<dbReference type="EMBL" id="LAZR01007458">
    <property type="protein sequence ID" value="KKM85135.1"/>
    <property type="molecule type" value="Genomic_DNA"/>
</dbReference>
<comment type="caution">
    <text evidence="1">The sequence shown here is derived from an EMBL/GenBank/DDBJ whole genome shotgun (WGS) entry which is preliminary data.</text>
</comment>
<organism evidence="1">
    <name type="scientific">marine sediment metagenome</name>
    <dbReference type="NCBI Taxonomy" id="412755"/>
    <lineage>
        <taxon>unclassified sequences</taxon>
        <taxon>metagenomes</taxon>
        <taxon>ecological metagenomes</taxon>
    </lineage>
</organism>
<accession>A0A0F9N8K5</accession>
<sequence length="226" mass="25115">MAVLTRASISTTVQAMTGRTDKADVIITAIDLALEEISNSHKWRGLKFEDQAVVTVASTQTVDLSSLGIDQLISVRLIQGSDSSYLLKYISEELFDKMLPDVTDLTESTPKFCYIKGDTLFLGPVPDAVYTLFVRYVKSMVAGSANVIKGIDGAIIAFATSFVFASIEKEQLAAFWDRRYARALLLAHRADDRVEYRLRSGRPPIPEDPTPWLNPFNDGVVGYDYY</sequence>
<dbReference type="AlphaFoldDB" id="A0A0F9N8K5"/>